<proteinExistence type="predicted"/>
<organism evidence="1 2">
    <name type="scientific">Gracilibacillus salinarum</name>
    <dbReference type="NCBI Taxonomy" id="2932255"/>
    <lineage>
        <taxon>Bacteria</taxon>
        <taxon>Bacillati</taxon>
        <taxon>Bacillota</taxon>
        <taxon>Bacilli</taxon>
        <taxon>Bacillales</taxon>
        <taxon>Bacillaceae</taxon>
        <taxon>Gracilibacillus</taxon>
    </lineage>
</organism>
<evidence type="ECO:0000313" key="1">
    <source>
        <dbReference type="EMBL" id="UOQ83976.1"/>
    </source>
</evidence>
<keyword evidence="2" id="KW-1185">Reference proteome</keyword>
<name>A0ABY4GIG8_9BACI</name>
<evidence type="ECO:0000313" key="2">
    <source>
        <dbReference type="Proteomes" id="UP000831537"/>
    </source>
</evidence>
<accession>A0ABY4GIG8</accession>
<dbReference type="Proteomes" id="UP000831537">
    <property type="component" value="Chromosome"/>
</dbReference>
<dbReference type="EMBL" id="CP095071">
    <property type="protein sequence ID" value="UOQ83976.1"/>
    <property type="molecule type" value="Genomic_DNA"/>
</dbReference>
<reference evidence="1 2" key="1">
    <citation type="submission" date="2022-04" db="EMBL/GenBank/DDBJ databases">
        <title>Gracilibacillus sp. isolated from saltern.</title>
        <authorList>
            <person name="Won M."/>
            <person name="Lee C.-M."/>
            <person name="Woen H.-Y."/>
            <person name="Kwon S.-W."/>
        </authorList>
    </citation>
    <scope>NUCLEOTIDE SEQUENCE [LARGE SCALE GENOMIC DNA]</scope>
    <source>
        <strain evidence="1 2">SSPM10-3</strain>
    </source>
</reference>
<protein>
    <submittedName>
        <fullName evidence="1">Uncharacterized protein</fullName>
    </submittedName>
</protein>
<sequence>MELPQSEVSHYLEEVEDIDLHIELFTCFNFYREFSDAINYNMSLADKKREELNSSISEMAKNGEINISKLQMEKEKIGMKFVETEKYYVKKKSCWNEFYDKDMLRKFNEVLIRLNDEIETVKLIKQNGY</sequence>
<gene>
    <name evidence="1" type="ORF">MUN87_14705</name>
</gene>
<dbReference type="RefSeq" id="WP_244741280.1">
    <property type="nucleotide sequence ID" value="NZ_CP095071.1"/>
</dbReference>